<accession>A0ABY2E7S0</accession>
<reference evidence="2 3" key="1">
    <citation type="submission" date="2019-03" db="EMBL/GenBank/DDBJ databases">
        <title>Genomic features of bacteria from cold environments.</title>
        <authorList>
            <person name="Shen L."/>
        </authorList>
    </citation>
    <scope>NUCLEOTIDE SEQUENCE [LARGE SCALE GENOMIC DNA]</scope>
    <source>
        <strain evidence="3">T3246-1</strain>
    </source>
</reference>
<keyword evidence="1" id="KW-0812">Transmembrane</keyword>
<keyword evidence="1" id="KW-1133">Transmembrane helix</keyword>
<evidence type="ECO:0008006" key="4">
    <source>
        <dbReference type="Google" id="ProtNLM"/>
    </source>
</evidence>
<protein>
    <recommendedName>
        <fullName evidence="4">DUF624 domain-containing protein</fullName>
    </recommendedName>
</protein>
<sequence>MDLNKLLRYPAAMVAANWAGLLGLLSLVGVIPAFAGNARVMADLDEHADTSGRVVLTQLRRTLRRDLPVSLGWWVFVLVGVATGWLMVTAFDGGTRVFFAGLLVPTYWVVGALFGAYVRAAGTTDLDAHRSEVLAEATRLVLTSPLRALATVLVVIVTTPVWVLAPITIACGLSVPAWLIAKVWGPATTAAQRRARADADRDLDSWDLSTA</sequence>
<evidence type="ECO:0000313" key="2">
    <source>
        <dbReference type="EMBL" id="TDE97611.1"/>
    </source>
</evidence>
<dbReference type="RefSeq" id="WP_133106551.1">
    <property type="nucleotide sequence ID" value="NZ_SMNA01000002.1"/>
</dbReference>
<gene>
    <name evidence="2" type="ORF">EXU48_05395</name>
</gene>
<dbReference type="EMBL" id="SMNA01000002">
    <property type="protein sequence ID" value="TDE97611.1"/>
    <property type="molecule type" value="Genomic_DNA"/>
</dbReference>
<keyword evidence="1" id="KW-0472">Membrane</keyword>
<dbReference type="Proteomes" id="UP000504882">
    <property type="component" value="Unassembled WGS sequence"/>
</dbReference>
<keyword evidence="3" id="KW-1185">Reference proteome</keyword>
<evidence type="ECO:0000256" key="1">
    <source>
        <dbReference type="SAM" id="Phobius"/>
    </source>
</evidence>
<feature type="transmembrane region" description="Helical" evidence="1">
    <location>
        <begin position="97"/>
        <end position="118"/>
    </location>
</feature>
<proteinExistence type="predicted"/>
<organism evidence="2 3">
    <name type="scientific">Occultella glacieicola</name>
    <dbReference type="NCBI Taxonomy" id="2518684"/>
    <lineage>
        <taxon>Bacteria</taxon>
        <taxon>Bacillati</taxon>
        <taxon>Actinomycetota</taxon>
        <taxon>Actinomycetes</taxon>
        <taxon>Micrococcales</taxon>
        <taxon>Ruaniaceae</taxon>
        <taxon>Occultella</taxon>
    </lineage>
</organism>
<comment type="caution">
    <text evidence="2">The sequence shown here is derived from an EMBL/GenBank/DDBJ whole genome shotgun (WGS) entry which is preliminary data.</text>
</comment>
<evidence type="ECO:0000313" key="3">
    <source>
        <dbReference type="Proteomes" id="UP000504882"/>
    </source>
</evidence>
<feature type="transmembrane region" description="Helical" evidence="1">
    <location>
        <begin position="71"/>
        <end position="91"/>
    </location>
</feature>
<name>A0ABY2E7S0_9MICO</name>
<feature type="transmembrane region" description="Helical" evidence="1">
    <location>
        <begin position="12"/>
        <end position="35"/>
    </location>
</feature>